<comment type="caution">
    <text evidence="4">The sequence shown here is derived from an EMBL/GenBank/DDBJ whole genome shotgun (WGS) entry which is preliminary data.</text>
</comment>
<dbReference type="RefSeq" id="XP_031012905.1">
    <property type="nucleotide sequence ID" value="XM_031163012.1"/>
</dbReference>
<evidence type="ECO:0000259" key="3">
    <source>
        <dbReference type="PROSITE" id="PS50158"/>
    </source>
</evidence>
<dbReference type="AlphaFoldDB" id="A0A366R552"/>
<keyword evidence="1" id="KW-0862">Zinc</keyword>
<evidence type="ECO:0000313" key="4">
    <source>
        <dbReference type="EMBL" id="RBR11648.1"/>
    </source>
</evidence>
<name>A0A366R552_9HYPO</name>
<feature type="compositionally biased region" description="Basic residues" evidence="2">
    <location>
        <begin position="47"/>
        <end position="56"/>
    </location>
</feature>
<proteinExistence type="predicted"/>
<dbReference type="OrthoDB" id="422005at2759"/>
<dbReference type="Pfam" id="PF00098">
    <property type="entry name" value="zf-CCHC"/>
    <property type="match status" value="1"/>
</dbReference>
<protein>
    <recommendedName>
        <fullName evidence="3">CCHC-type domain-containing protein</fullName>
    </recommendedName>
</protein>
<feature type="compositionally biased region" description="Basic and acidic residues" evidence="2">
    <location>
        <begin position="59"/>
        <end position="69"/>
    </location>
</feature>
<dbReference type="EMBL" id="QKXC01000210">
    <property type="protein sequence ID" value="RBR11648.1"/>
    <property type="molecule type" value="Genomic_DNA"/>
</dbReference>
<evidence type="ECO:0000256" key="1">
    <source>
        <dbReference type="PROSITE-ProRule" id="PRU00047"/>
    </source>
</evidence>
<evidence type="ECO:0000313" key="5">
    <source>
        <dbReference type="Proteomes" id="UP000253153"/>
    </source>
</evidence>
<keyword evidence="5" id="KW-1185">Reference proteome</keyword>
<feature type="domain" description="CCHC-type" evidence="3">
    <location>
        <begin position="53"/>
        <end position="69"/>
    </location>
</feature>
<keyword evidence="1" id="KW-0863">Zinc-finger</keyword>
<feature type="compositionally biased region" description="Pro residues" evidence="2">
    <location>
        <begin position="103"/>
        <end position="114"/>
    </location>
</feature>
<accession>A0A366R552</accession>
<gene>
    <name evidence="4" type="ORF">FIESC28_08875</name>
</gene>
<evidence type="ECO:0000256" key="2">
    <source>
        <dbReference type="SAM" id="MobiDB-lite"/>
    </source>
</evidence>
<keyword evidence="1" id="KW-0479">Metal-binding</keyword>
<feature type="compositionally biased region" description="Basic and acidic residues" evidence="2">
    <location>
        <begin position="31"/>
        <end position="46"/>
    </location>
</feature>
<dbReference type="Proteomes" id="UP000253153">
    <property type="component" value="Unassembled WGS sequence"/>
</dbReference>
<dbReference type="GO" id="GO:0003676">
    <property type="term" value="F:nucleic acid binding"/>
    <property type="evidence" value="ECO:0007669"/>
    <property type="project" value="InterPro"/>
</dbReference>
<reference evidence="4 5" key="1">
    <citation type="submission" date="2018-06" db="EMBL/GenBank/DDBJ databases">
        <title>Fusarium incarnatum-equiseti species complex species 28.</title>
        <authorList>
            <person name="Gardiner D.M."/>
        </authorList>
    </citation>
    <scope>NUCLEOTIDE SEQUENCE [LARGE SCALE GENOMIC DNA]</scope>
    <source>
        <strain evidence="4 5">FIESC_28</strain>
    </source>
</reference>
<dbReference type="GeneID" id="41998308"/>
<dbReference type="GO" id="GO:0008270">
    <property type="term" value="F:zinc ion binding"/>
    <property type="evidence" value="ECO:0007669"/>
    <property type="project" value="UniProtKB-KW"/>
</dbReference>
<feature type="region of interest" description="Disordered" evidence="2">
    <location>
        <begin position="1"/>
        <end position="126"/>
    </location>
</feature>
<sequence length="188" mass="20799">MSDDSARVGRTIGKALAEAHAAGARGGGRRGGGDRRGGRGGGEDRCRVRKPPRRCFHCGSEDHRSRDCPCKGGPPLRTEAPAQQDASPPREAPPVFVQRLALPRPPPPVRPSTPPTTTQTPAQEADPVRQAYIMPVPGPEFLPLPGPPPQLTRPPMRMGHLMFWHTLFCRWYYFNYIDGSYEWSNENR</sequence>
<dbReference type="PROSITE" id="PS50158">
    <property type="entry name" value="ZF_CCHC"/>
    <property type="match status" value="1"/>
</dbReference>
<dbReference type="InterPro" id="IPR001878">
    <property type="entry name" value="Znf_CCHC"/>
</dbReference>
<organism evidence="4 5">
    <name type="scientific">Fusarium coffeatum</name>
    <dbReference type="NCBI Taxonomy" id="231269"/>
    <lineage>
        <taxon>Eukaryota</taxon>
        <taxon>Fungi</taxon>
        <taxon>Dikarya</taxon>
        <taxon>Ascomycota</taxon>
        <taxon>Pezizomycotina</taxon>
        <taxon>Sordariomycetes</taxon>
        <taxon>Hypocreomycetidae</taxon>
        <taxon>Hypocreales</taxon>
        <taxon>Nectriaceae</taxon>
        <taxon>Fusarium</taxon>
        <taxon>Fusarium incarnatum-equiseti species complex</taxon>
    </lineage>
</organism>